<evidence type="ECO:0000313" key="1">
    <source>
        <dbReference type="EMBL" id="RKR14508.1"/>
    </source>
</evidence>
<dbReference type="InterPro" id="IPR016776">
    <property type="entry name" value="ApeP-like_dehydratase"/>
</dbReference>
<sequence>MGKNKIGIKNFLPHRDPMLMVSYITHINDDSATGEFQINTDCVFVKDGVLKEPGLIENAAQVSSAVVGQSFFEKGDLEGKTNTITGYISAIKKVTINQLPKVGDTIVTKTKLVSRFDTEGVSICTIESAIFNNDELIVACTLNFLIHEI</sequence>
<dbReference type="Pfam" id="PF22817">
    <property type="entry name" value="ApeP-like"/>
    <property type="match status" value="1"/>
</dbReference>
<dbReference type="Proteomes" id="UP000269412">
    <property type="component" value="Unassembled WGS sequence"/>
</dbReference>
<reference evidence="1 2" key="1">
    <citation type="submission" date="2018-10" db="EMBL/GenBank/DDBJ databases">
        <title>Genomic Encyclopedia of Archaeal and Bacterial Type Strains, Phase II (KMG-II): from individual species to whole genera.</title>
        <authorList>
            <person name="Goeker M."/>
        </authorList>
    </citation>
    <scope>NUCLEOTIDE SEQUENCE [LARGE SCALE GENOMIC DNA]</scope>
    <source>
        <strain evidence="1 2">DSM 25230</strain>
    </source>
</reference>
<keyword evidence="2" id="KW-1185">Reference proteome</keyword>
<dbReference type="EMBL" id="RBIQ01000007">
    <property type="protein sequence ID" value="RKR14508.1"/>
    <property type="molecule type" value="Genomic_DNA"/>
</dbReference>
<dbReference type="SUPFAM" id="SSF54637">
    <property type="entry name" value="Thioesterase/thiol ester dehydrase-isomerase"/>
    <property type="match status" value="1"/>
</dbReference>
<dbReference type="RefSeq" id="WP_245987129.1">
    <property type="nucleotide sequence ID" value="NZ_RBIQ01000007.1"/>
</dbReference>
<accession>A0A495EC94</accession>
<dbReference type="AlphaFoldDB" id="A0A495EC94"/>
<dbReference type="Gene3D" id="3.10.129.10">
    <property type="entry name" value="Hotdog Thioesterase"/>
    <property type="match status" value="1"/>
</dbReference>
<comment type="caution">
    <text evidence="1">The sequence shown here is derived from an EMBL/GenBank/DDBJ whole genome shotgun (WGS) entry which is preliminary data.</text>
</comment>
<gene>
    <name evidence="1" type="ORF">CLV91_0585</name>
</gene>
<proteinExistence type="predicted"/>
<organism evidence="1 2">
    <name type="scientific">Maribacter vaceletii</name>
    <dbReference type="NCBI Taxonomy" id="1206816"/>
    <lineage>
        <taxon>Bacteria</taxon>
        <taxon>Pseudomonadati</taxon>
        <taxon>Bacteroidota</taxon>
        <taxon>Flavobacteriia</taxon>
        <taxon>Flavobacteriales</taxon>
        <taxon>Flavobacteriaceae</taxon>
        <taxon>Maribacter</taxon>
    </lineage>
</organism>
<dbReference type="InterPro" id="IPR029069">
    <property type="entry name" value="HotDog_dom_sf"/>
</dbReference>
<name>A0A495EC94_9FLAO</name>
<evidence type="ECO:0000313" key="2">
    <source>
        <dbReference type="Proteomes" id="UP000269412"/>
    </source>
</evidence>
<protein>
    <submittedName>
        <fullName evidence="1">3-hydroxymyristoyl/3-hydroxydecanoyl-(Acyl carrier protein) dehydratase</fullName>
    </submittedName>
</protein>